<protein>
    <submittedName>
        <fullName evidence="1">Uncharacterized protein</fullName>
    </submittedName>
</protein>
<sequence length="317" mass="34661">MLVVIKWAVVCRTDDRRPLKQVDKNVIRWAGCDFAFDSPAKPLADHHDDNGKALVEQGGWATPESDLFSAIATKTTVRSRDPSTTAGNYCVSIQDLITIIKGLDSINTRGVTVSCEVNFEAFLHYRGGHEWPAGDDLKSLYKNCCDISAVSSRPIEVLERASDTTIVGGPSISSRIALADNIDDESDIAGGDRDGGSDNLFLNHARDNCNGNKIETLVNGSLVQRVDRSLDTCTVWSACRIRGPTNYHLGHPGMLEFVMPLDLFPSMRDSRAYAVYAVTALLKEAVQVLALTSTIARAHLEAQSKNVNQLVIFNESH</sequence>
<keyword evidence="2" id="KW-1185">Reference proteome</keyword>
<dbReference type="EMBL" id="JANRMS010005843">
    <property type="protein sequence ID" value="KAJ3500647.1"/>
    <property type="molecule type" value="Genomic_DNA"/>
</dbReference>
<dbReference type="Proteomes" id="UP001148629">
    <property type="component" value="Unassembled WGS sequence"/>
</dbReference>
<reference evidence="1" key="1">
    <citation type="submission" date="2022-08" db="EMBL/GenBank/DDBJ databases">
        <title>Genome Sequence of Fusarium decemcellulare.</title>
        <authorList>
            <person name="Buettner E."/>
        </authorList>
    </citation>
    <scope>NUCLEOTIDE SEQUENCE</scope>
    <source>
        <strain evidence="1">Babe19</strain>
    </source>
</reference>
<evidence type="ECO:0000313" key="2">
    <source>
        <dbReference type="Proteomes" id="UP001148629"/>
    </source>
</evidence>
<proteinExistence type="predicted"/>
<accession>A0ACC1R9I8</accession>
<evidence type="ECO:0000313" key="1">
    <source>
        <dbReference type="EMBL" id="KAJ3500647.1"/>
    </source>
</evidence>
<organism evidence="1 2">
    <name type="scientific">Fusarium decemcellulare</name>
    <dbReference type="NCBI Taxonomy" id="57161"/>
    <lineage>
        <taxon>Eukaryota</taxon>
        <taxon>Fungi</taxon>
        <taxon>Dikarya</taxon>
        <taxon>Ascomycota</taxon>
        <taxon>Pezizomycotina</taxon>
        <taxon>Sordariomycetes</taxon>
        <taxon>Hypocreomycetidae</taxon>
        <taxon>Hypocreales</taxon>
        <taxon>Nectriaceae</taxon>
        <taxon>Fusarium</taxon>
        <taxon>Fusarium decemcellulare species complex</taxon>
    </lineage>
</organism>
<name>A0ACC1R9I8_9HYPO</name>
<comment type="caution">
    <text evidence="1">The sequence shown here is derived from an EMBL/GenBank/DDBJ whole genome shotgun (WGS) entry which is preliminary data.</text>
</comment>
<gene>
    <name evidence="1" type="ORF">NM208_g17096</name>
</gene>